<sequence length="393" mass="40903">MTTQLTASITDHDAAVAAVTALAPAVAAGASVRDLARDLPFDEVTALSASGLLGITVPREYGGAGLGAVSLAVVTATLAAADASLAQIPQSHFVFVDAARRVGTDMLKRRLFGRVLAGARIANAQTERGGRTVLDDATALRRTARGLRLTGTKYYCTGAAFADLLAVRAVGPDGGSVVAYVPADAEGVTIADDWDGVGQRTTSSGTVAFDDVVVDDDLVLDFALLRSTPGTYGTTAQLLHAAVDVGIARGALDALPDLVGRARPWFEADVERAADDPLLIAQAGELEIDVRAAEALLEHAARTVDAADDSRRSIADAALATAAAKVAAGRAARRVGSELFDIGGTRAASSAANLSRHWRDARTHTLHDPERWKVQHLGRWALDRRTPPSHGTL</sequence>
<dbReference type="Gene3D" id="2.40.110.10">
    <property type="entry name" value="Butyryl-CoA Dehydrogenase, subunit A, domain 2"/>
    <property type="match status" value="1"/>
</dbReference>
<dbReference type="EMBL" id="BJOV01000005">
    <property type="protein sequence ID" value="GEE03077.1"/>
    <property type="molecule type" value="Genomic_DNA"/>
</dbReference>
<organism evidence="17 18">
    <name type="scientific">Gordonia spumicola</name>
    <dbReference type="NCBI Taxonomy" id="589161"/>
    <lineage>
        <taxon>Bacteria</taxon>
        <taxon>Bacillati</taxon>
        <taxon>Actinomycetota</taxon>
        <taxon>Actinomycetes</taxon>
        <taxon>Mycobacteriales</taxon>
        <taxon>Gordoniaceae</taxon>
        <taxon>Gordonia</taxon>
    </lineage>
</organism>
<dbReference type="InterPro" id="IPR046373">
    <property type="entry name" value="Acyl-CoA_Oxase/DH_mid-dom_sf"/>
</dbReference>
<evidence type="ECO:0000256" key="3">
    <source>
        <dbReference type="ARBA" id="ARBA00022643"/>
    </source>
</evidence>
<dbReference type="InterPro" id="IPR013786">
    <property type="entry name" value="AcylCoA_DH/ox_N"/>
</dbReference>
<feature type="domain" description="Acyl-CoA dehydrogenase/oxidase N-terminal" evidence="15">
    <location>
        <begin position="27"/>
        <end position="118"/>
    </location>
</feature>
<dbReference type="InterPro" id="IPR013107">
    <property type="entry name" value="Acyl-CoA_DH_C"/>
</dbReference>
<keyword evidence="5" id="KW-0560">Oxidoreductase</keyword>
<evidence type="ECO:0000256" key="6">
    <source>
        <dbReference type="ARBA" id="ARBA00023033"/>
    </source>
</evidence>
<evidence type="ECO:0000256" key="9">
    <source>
        <dbReference type="ARBA" id="ARBA00034328"/>
    </source>
</evidence>
<evidence type="ECO:0000256" key="8">
    <source>
        <dbReference type="ARBA" id="ARBA00034317"/>
    </source>
</evidence>
<evidence type="ECO:0000256" key="10">
    <source>
        <dbReference type="ARBA" id="ARBA00034345"/>
    </source>
</evidence>
<feature type="domain" description="Acyl-CoA oxidase/dehydrogenase middle" evidence="14">
    <location>
        <begin position="125"/>
        <end position="212"/>
    </location>
</feature>
<dbReference type="Gene3D" id="1.20.140.10">
    <property type="entry name" value="Butyryl-CoA Dehydrogenase, subunit A, domain 3"/>
    <property type="match status" value="1"/>
</dbReference>
<feature type="domain" description="Acyl-CoA dehydrogenase C-terminal" evidence="16">
    <location>
        <begin position="238"/>
        <end position="367"/>
    </location>
</feature>
<keyword evidence="18" id="KW-1185">Reference proteome</keyword>
<keyword evidence="3" id="KW-0288">FMN</keyword>
<comment type="similarity">
    <text evidence="8">Belongs to the DszC flavin monooxygenase family.</text>
</comment>
<dbReference type="GO" id="GO:0004497">
    <property type="term" value="F:monooxygenase activity"/>
    <property type="evidence" value="ECO:0007669"/>
    <property type="project" value="UniProtKB-KW"/>
</dbReference>
<evidence type="ECO:0000313" key="18">
    <source>
        <dbReference type="Proteomes" id="UP000444960"/>
    </source>
</evidence>
<proteinExistence type="inferred from homology"/>
<gene>
    <name evidence="17" type="ORF">nbrc107696_35230</name>
</gene>
<dbReference type="PANTHER" id="PTHR43884">
    <property type="entry name" value="ACYL-COA DEHYDROGENASE"/>
    <property type="match status" value="1"/>
</dbReference>
<evidence type="ECO:0000256" key="1">
    <source>
        <dbReference type="ARBA" id="ARBA00004496"/>
    </source>
</evidence>
<dbReference type="GO" id="GO:0008470">
    <property type="term" value="F:3-methylbutanoyl-CoA dehydrogenase activity"/>
    <property type="evidence" value="ECO:0007669"/>
    <property type="project" value="TreeGrafter"/>
</dbReference>
<dbReference type="Pfam" id="PF02770">
    <property type="entry name" value="Acyl-CoA_dh_M"/>
    <property type="match status" value="1"/>
</dbReference>
<evidence type="ECO:0000259" key="15">
    <source>
        <dbReference type="Pfam" id="PF02771"/>
    </source>
</evidence>
<keyword evidence="6" id="KW-0503">Monooxygenase</keyword>
<dbReference type="Gene3D" id="1.10.540.10">
    <property type="entry name" value="Acyl-CoA dehydrogenase/oxidase, N-terminal domain"/>
    <property type="match status" value="1"/>
</dbReference>
<comment type="caution">
    <text evidence="17">The sequence shown here is derived from an EMBL/GenBank/DDBJ whole genome shotgun (WGS) entry which is preliminary data.</text>
</comment>
<keyword evidence="2" id="KW-0285">Flavoprotein</keyword>
<dbReference type="PIRSF" id="PIRSF016578">
    <property type="entry name" value="HsaA"/>
    <property type="match status" value="1"/>
</dbReference>
<comment type="pathway">
    <text evidence="7">Sulfur metabolism; dibenzothiophene degradation.</text>
</comment>
<evidence type="ECO:0000256" key="4">
    <source>
        <dbReference type="ARBA" id="ARBA00022741"/>
    </source>
</evidence>
<evidence type="ECO:0000256" key="5">
    <source>
        <dbReference type="ARBA" id="ARBA00023002"/>
    </source>
</evidence>
<evidence type="ECO:0000256" key="13">
    <source>
        <dbReference type="ARBA" id="ARBA00049456"/>
    </source>
</evidence>
<comment type="catalytic activity">
    <reaction evidence="12">
        <text>dibenzothiophene 5-oxide + FMNH2 + O2 = dibenzothiophene 5,5-dioxide + FMN + H2O + H(+)</text>
        <dbReference type="Rhea" id="RHEA:49080"/>
        <dbReference type="ChEBI" id="CHEBI:15377"/>
        <dbReference type="ChEBI" id="CHEBI:15378"/>
        <dbReference type="ChEBI" id="CHEBI:15379"/>
        <dbReference type="ChEBI" id="CHEBI:23683"/>
        <dbReference type="ChEBI" id="CHEBI:57618"/>
        <dbReference type="ChEBI" id="CHEBI:58210"/>
        <dbReference type="ChEBI" id="CHEBI:90356"/>
    </reaction>
</comment>
<comment type="catalytic activity">
    <reaction evidence="13">
        <text>dibenzothiophene + 2 FMNH2 + 2 O2 = dibenzothiophene 5,5-dioxide + 2 FMN + 2 H2O + 2 H(+)</text>
        <dbReference type="Rhea" id="RHEA:49072"/>
        <dbReference type="ChEBI" id="CHEBI:15377"/>
        <dbReference type="ChEBI" id="CHEBI:15378"/>
        <dbReference type="ChEBI" id="CHEBI:15379"/>
        <dbReference type="ChEBI" id="CHEBI:23681"/>
        <dbReference type="ChEBI" id="CHEBI:57618"/>
        <dbReference type="ChEBI" id="CHEBI:58210"/>
        <dbReference type="ChEBI" id="CHEBI:90356"/>
        <dbReference type="EC" id="1.14.14.21"/>
    </reaction>
</comment>
<name>A0A7I9VCN6_9ACTN</name>
<accession>A0A7I9VCN6</accession>
<dbReference type="AlphaFoldDB" id="A0A7I9VCN6"/>
<protein>
    <recommendedName>
        <fullName evidence="10">Dibenzothiophene monooxygenase</fullName>
        <ecNumber evidence="9">1.14.14.21</ecNumber>
    </recommendedName>
</protein>
<dbReference type="InterPro" id="IPR036250">
    <property type="entry name" value="AcylCo_DH-like_C"/>
</dbReference>
<evidence type="ECO:0000256" key="2">
    <source>
        <dbReference type="ARBA" id="ARBA00022630"/>
    </source>
</evidence>
<evidence type="ECO:0000256" key="12">
    <source>
        <dbReference type="ARBA" id="ARBA00048445"/>
    </source>
</evidence>
<dbReference type="GO" id="GO:0006552">
    <property type="term" value="P:L-leucine catabolic process"/>
    <property type="evidence" value="ECO:0007669"/>
    <property type="project" value="TreeGrafter"/>
</dbReference>
<evidence type="ECO:0000256" key="11">
    <source>
        <dbReference type="ARBA" id="ARBA00047859"/>
    </source>
</evidence>
<dbReference type="EC" id="1.14.14.21" evidence="9"/>
<comment type="subcellular location">
    <subcellularLocation>
        <location evidence="1">Cytoplasm</location>
    </subcellularLocation>
</comment>
<evidence type="ECO:0000313" key="17">
    <source>
        <dbReference type="EMBL" id="GEE03077.1"/>
    </source>
</evidence>
<dbReference type="InterPro" id="IPR023922">
    <property type="entry name" value="S04_starv_induced_SfnB"/>
</dbReference>
<dbReference type="SUPFAM" id="SSF56645">
    <property type="entry name" value="Acyl-CoA dehydrogenase NM domain-like"/>
    <property type="match status" value="1"/>
</dbReference>
<dbReference type="PANTHER" id="PTHR43884:SF12">
    <property type="entry name" value="ISOVALERYL-COA DEHYDROGENASE, MITOCHONDRIAL-RELATED"/>
    <property type="match status" value="1"/>
</dbReference>
<dbReference type="SUPFAM" id="SSF47203">
    <property type="entry name" value="Acyl-CoA dehydrogenase C-terminal domain-like"/>
    <property type="match status" value="1"/>
</dbReference>
<dbReference type="InterPro" id="IPR009100">
    <property type="entry name" value="AcylCoA_DH/oxidase_NM_dom_sf"/>
</dbReference>
<comment type="catalytic activity">
    <reaction evidence="11">
        <text>dibenzothiophene + FMNH2 + O2 = dibenzothiophene 5-oxide + FMN + H2O + H(+)</text>
        <dbReference type="Rhea" id="RHEA:49076"/>
        <dbReference type="ChEBI" id="CHEBI:15377"/>
        <dbReference type="ChEBI" id="CHEBI:15378"/>
        <dbReference type="ChEBI" id="CHEBI:15379"/>
        <dbReference type="ChEBI" id="CHEBI:23681"/>
        <dbReference type="ChEBI" id="CHEBI:23683"/>
        <dbReference type="ChEBI" id="CHEBI:57618"/>
        <dbReference type="ChEBI" id="CHEBI:58210"/>
    </reaction>
</comment>
<evidence type="ECO:0000259" key="14">
    <source>
        <dbReference type="Pfam" id="PF02770"/>
    </source>
</evidence>
<dbReference type="GO" id="GO:0050660">
    <property type="term" value="F:flavin adenine dinucleotide binding"/>
    <property type="evidence" value="ECO:0007669"/>
    <property type="project" value="InterPro"/>
</dbReference>
<dbReference type="RefSeq" id="WP_228461582.1">
    <property type="nucleotide sequence ID" value="NZ_BJOV01000005.1"/>
</dbReference>
<keyword evidence="4" id="KW-0547">Nucleotide-binding</keyword>
<dbReference type="NCBIfam" id="TIGR04022">
    <property type="entry name" value="sulfur_SfnB"/>
    <property type="match status" value="1"/>
</dbReference>
<dbReference type="InterPro" id="IPR037069">
    <property type="entry name" value="AcylCoA_DH/ox_N_sf"/>
</dbReference>
<reference evidence="18" key="1">
    <citation type="submission" date="2019-06" db="EMBL/GenBank/DDBJ databases">
        <title>Gordonia isolated from sludge of a wastewater treatment plant.</title>
        <authorList>
            <person name="Tamura T."/>
            <person name="Aoyama K."/>
            <person name="Kang Y."/>
            <person name="Saito S."/>
            <person name="Akiyama N."/>
            <person name="Yazawa K."/>
            <person name="Gonoi T."/>
            <person name="Mikami Y."/>
        </authorList>
    </citation>
    <scope>NUCLEOTIDE SEQUENCE [LARGE SCALE GENOMIC DNA]</scope>
    <source>
        <strain evidence="18">NBRC 107696</strain>
    </source>
</reference>
<dbReference type="Pfam" id="PF08028">
    <property type="entry name" value="Acyl-CoA_dh_2"/>
    <property type="match status" value="1"/>
</dbReference>
<evidence type="ECO:0000259" key="16">
    <source>
        <dbReference type="Pfam" id="PF08028"/>
    </source>
</evidence>
<evidence type="ECO:0000256" key="7">
    <source>
        <dbReference type="ARBA" id="ARBA00034307"/>
    </source>
</evidence>
<dbReference type="Pfam" id="PF02771">
    <property type="entry name" value="Acyl-CoA_dh_N"/>
    <property type="match status" value="1"/>
</dbReference>
<dbReference type="Proteomes" id="UP000444960">
    <property type="component" value="Unassembled WGS sequence"/>
</dbReference>
<dbReference type="GO" id="GO:0005737">
    <property type="term" value="C:cytoplasm"/>
    <property type="evidence" value="ECO:0007669"/>
    <property type="project" value="UniProtKB-SubCell"/>
</dbReference>
<dbReference type="InterPro" id="IPR006091">
    <property type="entry name" value="Acyl-CoA_Oxase/DH_mid-dom"/>
</dbReference>